<dbReference type="RefSeq" id="WP_051624549.1">
    <property type="nucleotide sequence ID" value="NZ_ARYL01000005.1"/>
</dbReference>
<sequence length="110" mass="11916">MLTRTLAILALSTAFSPVALADPGAHGGPKACPPGLAKKGCIPPGQAKKYDIGGHLPREYDRFRDYDRYDLKAPPPGYYYSRVDDDVLLVDEDTRTIISLVSILGALAQQ</sequence>
<protein>
    <recommendedName>
        <fullName evidence="4">Excinuclease ABC subunit A</fullName>
    </recommendedName>
</protein>
<dbReference type="Proteomes" id="UP000024942">
    <property type="component" value="Unassembled WGS sequence"/>
</dbReference>
<evidence type="ECO:0008006" key="4">
    <source>
        <dbReference type="Google" id="ProtNLM"/>
    </source>
</evidence>
<evidence type="ECO:0000313" key="3">
    <source>
        <dbReference type="Proteomes" id="UP000024942"/>
    </source>
</evidence>
<dbReference type="Pfam" id="PF11776">
    <property type="entry name" value="RcnB"/>
    <property type="match status" value="1"/>
</dbReference>
<reference evidence="2 3" key="1">
    <citation type="journal article" date="2014" name="Antonie Van Leeuwenhoek">
        <title>Hyphomonas beringensis sp. nov. and Hyphomonas chukchiensis sp. nov., isolated from surface seawater of the Bering Sea and Chukchi Sea.</title>
        <authorList>
            <person name="Li C."/>
            <person name="Lai Q."/>
            <person name="Li G."/>
            <person name="Dong C."/>
            <person name="Wang J."/>
            <person name="Liao Y."/>
            <person name="Shao Z."/>
        </authorList>
    </citation>
    <scope>NUCLEOTIDE SEQUENCE [LARGE SCALE GENOMIC DNA]</scope>
    <source>
        <strain evidence="2 3">SCH89</strain>
    </source>
</reference>
<organism evidence="2 3">
    <name type="scientific">Hyphomonas oceanitis SCH89</name>
    <dbReference type="NCBI Taxonomy" id="1280953"/>
    <lineage>
        <taxon>Bacteria</taxon>
        <taxon>Pseudomonadati</taxon>
        <taxon>Pseudomonadota</taxon>
        <taxon>Alphaproteobacteria</taxon>
        <taxon>Hyphomonadales</taxon>
        <taxon>Hyphomonadaceae</taxon>
        <taxon>Hyphomonas</taxon>
    </lineage>
</organism>
<dbReference type="InterPro" id="IPR024572">
    <property type="entry name" value="RcnB"/>
</dbReference>
<dbReference type="STRING" id="1280953.HOC_05244"/>
<dbReference type="Gene3D" id="3.10.450.160">
    <property type="entry name" value="inner membrane protein cigr"/>
    <property type="match status" value="1"/>
</dbReference>
<gene>
    <name evidence="2" type="ORF">HOC_05244</name>
</gene>
<accession>A0A059G9K2</accession>
<dbReference type="EMBL" id="ARYL01000005">
    <property type="protein sequence ID" value="KDA03532.1"/>
    <property type="molecule type" value="Genomic_DNA"/>
</dbReference>
<comment type="caution">
    <text evidence="2">The sequence shown here is derived from an EMBL/GenBank/DDBJ whole genome shotgun (WGS) entry which is preliminary data.</text>
</comment>
<proteinExistence type="predicted"/>
<keyword evidence="1" id="KW-0732">Signal</keyword>
<name>A0A059G9K2_9PROT</name>
<dbReference type="PATRIC" id="fig|1280953.3.peg.1056"/>
<evidence type="ECO:0000313" key="2">
    <source>
        <dbReference type="EMBL" id="KDA03532.1"/>
    </source>
</evidence>
<dbReference type="OrthoDB" id="9808839at2"/>
<dbReference type="AlphaFoldDB" id="A0A059G9K2"/>
<feature type="signal peptide" evidence="1">
    <location>
        <begin position="1"/>
        <end position="21"/>
    </location>
</feature>
<evidence type="ECO:0000256" key="1">
    <source>
        <dbReference type="SAM" id="SignalP"/>
    </source>
</evidence>
<keyword evidence="3" id="KW-1185">Reference proteome</keyword>
<dbReference type="eggNOG" id="COG5455">
    <property type="taxonomic scope" value="Bacteria"/>
</dbReference>
<feature type="chain" id="PRO_5005405569" description="Excinuclease ABC subunit A" evidence="1">
    <location>
        <begin position="22"/>
        <end position="110"/>
    </location>
</feature>